<protein>
    <submittedName>
        <fullName evidence="9">Serine/threonine-protein kinase PknB</fullName>
        <ecNumber evidence="9">2.7.11.1</ecNumber>
    </submittedName>
</protein>
<dbReference type="InterPro" id="IPR000719">
    <property type="entry name" value="Prot_kinase_dom"/>
</dbReference>
<dbReference type="SMART" id="SM00220">
    <property type="entry name" value="S_TKc"/>
    <property type="match status" value="1"/>
</dbReference>
<dbReference type="SUPFAM" id="SSF56112">
    <property type="entry name" value="Protein kinase-like (PK-like)"/>
    <property type="match status" value="1"/>
</dbReference>
<organism evidence="9 10">
    <name type="scientific">Enhygromyxa salina</name>
    <dbReference type="NCBI Taxonomy" id="215803"/>
    <lineage>
        <taxon>Bacteria</taxon>
        <taxon>Pseudomonadati</taxon>
        <taxon>Myxococcota</taxon>
        <taxon>Polyangia</taxon>
        <taxon>Nannocystales</taxon>
        <taxon>Nannocystaceae</taxon>
        <taxon>Enhygromyxa</taxon>
    </lineage>
</organism>
<dbReference type="Proteomes" id="UP000238823">
    <property type="component" value="Unassembled WGS sequence"/>
</dbReference>
<dbReference type="GO" id="GO:0004674">
    <property type="term" value="F:protein serine/threonine kinase activity"/>
    <property type="evidence" value="ECO:0007669"/>
    <property type="project" value="UniProtKB-EC"/>
</dbReference>
<dbReference type="Gene3D" id="1.10.510.10">
    <property type="entry name" value="Transferase(Phosphotransferase) domain 1"/>
    <property type="match status" value="1"/>
</dbReference>
<evidence type="ECO:0000256" key="1">
    <source>
        <dbReference type="ARBA" id="ARBA00022679"/>
    </source>
</evidence>
<keyword evidence="7" id="KW-1133">Transmembrane helix</keyword>
<feature type="compositionally biased region" description="Low complexity" evidence="6">
    <location>
        <begin position="340"/>
        <end position="354"/>
    </location>
</feature>
<evidence type="ECO:0000256" key="3">
    <source>
        <dbReference type="ARBA" id="ARBA00022777"/>
    </source>
</evidence>
<evidence type="ECO:0000259" key="8">
    <source>
        <dbReference type="PROSITE" id="PS50011"/>
    </source>
</evidence>
<dbReference type="Gene3D" id="3.30.200.20">
    <property type="entry name" value="Phosphorylase Kinase, domain 1"/>
    <property type="match status" value="1"/>
</dbReference>
<dbReference type="PANTHER" id="PTHR43289">
    <property type="entry name" value="MITOGEN-ACTIVATED PROTEIN KINASE KINASE KINASE 20-RELATED"/>
    <property type="match status" value="1"/>
</dbReference>
<evidence type="ECO:0000256" key="6">
    <source>
        <dbReference type="SAM" id="MobiDB-lite"/>
    </source>
</evidence>
<feature type="compositionally biased region" description="Gly residues" evidence="6">
    <location>
        <begin position="523"/>
        <end position="535"/>
    </location>
</feature>
<feature type="binding site" evidence="5">
    <location>
        <position position="72"/>
    </location>
    <ligand>
        <name>ATP</name>
        <dbReference type="ChEBI" id="CHEBI:30616"/>
    </ligand>
</feature>
<dbReference type="CDD" id="cd14014">
    <property type="entry name" value="STKc_PknB_like"/>
    <property type="match status" value="1"/>
</dbReference>
<dbReference type="AlphaFoldDB" id="A0A2S9Y802"/>
<dbReference type="InterPro" id="IPR008271">
    <property type="entry name" value="Ser/Thr_kinase_AS"/>
</dbReference>
<evidence type="ECO:0000256" key="5">
    <source>
        <dbReference type="PROSITE-ProRule" id="PRU10141"/>
    </source>
</evidence>
<dbReference type="EC" id="2.7.11.1" evidence="9"/>
<keyword evidence="4 5" id="KW-0067">ATP-binding</keyword>
<dbReference type="GO" id="GO:0005524">
    <property type="term" value="F:ATP binding"/>
    <property type="evidence" value="ECO:0007669"/>
    <property type="project" value="UniProtKB-UniRule"/>
</dbReference>
<evidence type="ECO:0000256" key="4">
    <source>
        <dbReference type="ARBA" id="ARBA00022840"/>
    </source>
</evidence>
<dbReference type="InterPro" id="IPR011009">
    <property type="entry name" value="Kinase-like_dom_sf"/>
</dbReference>
<evidence type="ECO:0000256" key="7">
    <source>
        <dbReference type="SAM" id="Phobius"/>
    </source>
</evidence>
<keyword evidence="7" id="KW-0812">Transmembrane</keyword>
<feature type="compositionally biased region" description="Gly residues" evidence="6">
    <location>
        <begin position="388"/>
        <end position="398"/>
    </location>
</feature>
<proteinExistence type="predicted"/>
<dbReference type="PROSITE" id="PS00108">
    <property type="entry name" value="PROTEIN_KINASE_ST"/>
    <property type="match status" value="1"/>
</dbReference>
<accession>A0A2S9Y802</accession>
<evidence type="ECO:0000313" key="9">
    <source>
        <dbReference type="EMBL" id="PRQ01248.1"/>
    </source>
</evidence>
<comment type="caution">
    <text evidence="9">The sequence shown here is derived from an EMBL/GenBank/DDBJ whole genome shotgun (WGS) entry which is preliminary data.</text>
</comment>
<keyword evidence="7" id="KW-0472">Membrane</keyword>
<reference evidence="9 10" key="1">
    <citation type="submission" date="2018-03" db="EMBL/GenBank/DDBJ databases">
        <title>Draft Genome Sequences of the Obligatory Marine Myxobacteria Enhygromyxa salina SWB007.</title>
        <authorList>
            <person name="Poehlein A."/>
            <person name="Moghaddam J.A."/>
            <person name="Harms H."/>
            <person name="Alanjari M."/>
            <person name="Koenig G.M."/>
            <person name="Daniel R."/>
            <person name="Schaeberle T.F."/>
        </authorList>
    </citation>
    <scope>NUCLEOTIDE SEQUENCE [LARGE SCALE GENOMIC DNA]</scope>
    <source>
        <strain evidence="9 10">SWB007</strain>
    </source>
</reference>
<dbReference type="PANTHER" id="PTHR43289:SF6">
    <property type="entry name" value="SERINE_THREONINE-PROTEIN KINASE NEKL-3"/>
    <property type="match status" value="1"/>
</dbReference>
<dbReference type="Pfam" id="PF00069">
    <property type="entry name" value="Pkinase"/>
    <property type="match status" value="1"/>
</dbReference>
<dbReference type="InterPro" id="IPR017441">
    <property type="entry name" value="Protein_kinase_ATP_BS"/>
</dbReference>
<evidence type="ECO:0000313" key="10">
    <source>
        <dbReference type="Proteomes" id="UP000238823"/>
    </source>
</evidence>
<dbReference type="RefSeq" id="WP_106092706.1">
    <property type="nucleotide sequence ID" value="NZ_PVNL01000117.1"/>
</dbReference>
<feature type="region of interest" description="Disordered" evidence="6">
    <location>
        <begin position="340"/>
        <end position="411"/>
    </location>
</feature>
<feature type="domain" description="Protein kinase" evidence="8">
    <location>
        <begin position="43"/>
        <end position="310"/>
    </location>
</feature>
<name>A0A2S9Y802_9BACT</name>
<evidence type="ECO:0000256" key="2">
    <source>
        <dbReference type="ARBA" id="ARBA00022741"/>
    </source>
</evidence>
<feature type="compositionally biased region" description="Acidic residues" evidence="6">
    <location>
        <begin position="555"/>
        <end position="574"/>
    </location>
</feature>
<keyword evidence="1 9" id="KW-0808">Transferase</keyword>
<dbReference type="PROSITE" id="PS50011">
    <property type="entry name" value="PROTEIN_KINASE_DOM"/>
    <property type="match status" value="1"/>
</dbReference>
<gene>
    <name evidence="9" type="primary">pknB_23</name>
    <name evidence="9" type="ORF">ENSA7_58530</name>
</gene>
<feature type="compositionally biased region" description="Low complexity" evidence="6">
    <location>
        <begin position="487"/>
        <end position="500"/>
    </location>
</feature>
<dbReference type="EMBL" id="PVNL01000117">
    <property type="protein sequence ID" value="PRQ01248.1"/>
    <property type="molecule type" value="Genomic_DNA"/>
</dbReference>
<feature type="region of interest" description="Disordered" evidence="6">
    <location>
        <begin position="487"/>
        <end position="591"/>
    </location>
</feature>
<keyword evidence="3 9" id="KW-0418">Kinase</keyword>
<dbReference type="PROSITE" id="PS00107">
    <property type="entry name" value="PROTEIN_KINASE_ATP"/>
    <property type="match status" value="1"/>
</dbReference>
<feature type="transmembrane region" description="Helical" evidence="7">
    <location>
        <begin position="453"/>
        <end position="478"/>
    </location>
</feature>
<sequence length="692" mass="71988">MGDPGQPLPPCPHCRAAHPEELLVCPNTNRLLPLQGRVLDNRFRFMTMLGEGGMSTVWLAENFRVRKRVAIKLMHPEFARNPRTLHRFQNEATAAGRIGNPHICDILDLGESPLGPYIVMEALSGQSFGELLETQLRIDPPLAVLIICEALKGLIAAHAAGIIHRDLKPENMFLHEPEPGRMLVKLMDFGISKFTEDPGGGRTGANVVMGTPEYMSPEQAAGAANVDARTDIWAMGVMLYRALTGTEPFKGNTMAALLLSLSMEDHAPIENFVPQLPAGLIAVVDRCLAKDPQYRYATAQELFNALAPFQQLVAEGERPQAPVRTGNTMAVIPGQVPMVAPGAASAGSPPTSAGGEPGPTRKLSPVPGGPTSAPAGPMTYKSNTTGPSGSGSGPGSGPGHHSQPVDTTAGTWSSELTTPAVEPGQSWSMGVRSFSDAESRPYTPTTARPGRGVGWYVGVGVLGLGLIGLIGGGAVLAWNSGVFAGSASDTAASDSDSGATETGGGTVVADADTDADQPATTGGETGGATETGGETGTAAAAETGEGGDDSKANDDDGGGGDDGGDDDDGDDDDGGAAGDGGSAEKPKPIEYGNLIRSGSIYTHKSRGPNGTWKSARDYCRSLKRKKRHGLTKWRQPTVAELASFGGTEVANLLYWSSETDGSKAKTVAVMDGRVSERDVDIPSPRAFCVSRK</sequence>
<keyword evidence="2 5" id="KW-0547">Nucleotide-binding</keyword>
<dbReference type="OrthoDB" id="5487719at2"/>